<dbReference type="RefSeq" id="XP_625813.1">
    <property type="nucleotide sequence ID" value="XM_625813.1"/>
</dbReference>
<accession>Q5CR39</accession>
<dbReference type="GeneID" id="3372983"/>
<dbReference type="EMBL" id="AAEE01000008">
    <property type="protein sequence ID" value="EAK87939.1"/>
    <property type="molecule type" value="Genomic_DNA"/>
</dbReference>
<comment type="caution">
    <text evidence="1">The sequence shown here is derived from an EMBL/GenBank/DDBJ whole genome shotgun (WGS) entry which is preliminary data.</text>
</comment>
<evidence type="ECO:0000313" key="2">
    <source>
        <dbReference type="Proteomes" id="UP000006726"/>
    </source>
</evidence>
<dbReference type="KEGG" id="cpv:cgd4_2230"/>
<keyword evidence="2" id="KW-1185">Reference proteome</keyword>
<sequence>DMGNTLNFDNEEQLVLLTTHSNPLLPLKRSHSNLDLNSGLSSRTDSLQCISSSKVENSISNVLFNISERISKTNGIIYFFSKMEKKEIGLDHSDQETFCESNYVFEIMDLKEKRAQKESNVIESNGFGFGVRTINGAERNLSHESGFGFEKKESIESSEISKIEIDIPEIQNSVSMFGNNIANMLKSIRVTSKKFVIFGNKNNHKPFLSPGIIDSFLPYILDETLLSCFLVCPHWLLTITEFINEYYCKSIDNQFRETYRKYLDLEHTTITIQPVLTVGGSVRIDRVLYAKVLKNCVNKTSCLTYNFKYKNTSIIKDCLKKENISQRNSLCPIIKPLINKPYLYSQISNTPFISCYKFVANKTGTKRIQWAHKDLSRCHCEEVAVAQTTTTSNVNVGDRIEIAINLSNSFGIVDIESIHFLPLQFEIASPEKCEIEDIYTSGADWRFYNSDDGDITEYFNVPNLLPQFKVTSLEYAGTDIITCKITYKAISSGLLANSKEHFGVDISVVPREYAIISALKRKGLQHDRYSPLQMRVDDQLVLYISKGGAIPT</sequence>
<gene>
    <name evidence="1" type="ORF">cgd4_2230</name>
</gene>
<evidence type="ECO:0000313" key="1">
    <source>
        <dbReference type="EMBL" id="EAK87939.1"/>
    </source>
</evidence>
<dbReference type="AlphaFoldDB" id="Q5CR39"/>
<proteinExistence type="predicted"/>
<organism evidence="1 2">
    <name type="scientific">Cryptosporidium parvum (strain Iowa II)</name>
    <dbReference type="NCBI Taxonomy" id="353152"/>
    <lineage>
        <taxon>Eukaryota</taxon>
        <taxon>Sar</taxon>
        <taxon>Alveolata</taxon>
        <taxon>Apicomplexa</taxon>
        <taxon>Conoidasida</taxon>
        <taxon>Coccidia</taxon>
        <taxon>Eucoccidiorida</taxon>
        <taxon>Eimeriorina</taxon>
        <taxon>Cryptosporidiidae</taxon>
        <taxon>Cryptosporidium</taxon>
    </lineage>
</organism>
<dbReference type="OrthoDB" id="407343at2759"/>
<feature type="non-terminal residue" evidence="1">
    <location>
        <position position="1"/>
    </location>
</feature>
<dbReference type="InParanoid" id="Q5CR39"/>
<dbReference type="OMA" id="ICMIQRI"/>
<name>Q5CR39_CRYPI</name>
<reference evidence="1 2" key="1">
    <citation type="journal article" date="2004" name="Science">
        <title>Complete genome sequence of the apicomplexan, Cryptosporidium parvum.</title>
        <authorList>
            <person name="Abrahamsen M.S."/>
            <person name="Templeton T.J."/>
            <person name="Enomoto S."/>
            <person name="Abrahante J.E."/>
            <person name="Zhu G."/>
            <person name="Lancto C.A."/>
            <person name="Deng M."/>
            <person name="Liu C."/>
            <person name="Widmer G."/>
            <person name="Tzipori S."/>
            <person name="Buck G.A."/>
            <person name="Xu P."/>
            <person name="Bankier A.T."/>
            <person name="Dear P.H."/>
            <person name="Konfortov B.A."/>
            <person name="Spriggs H.F."/>
            <person name="Iyer L."/>
            <person name="Anantharaman V."/>
            <person name="Aravind L."/>
            <person name="Kapur V."/>
        </authorList>
    </citation>
    <scope>NUCLEOTIDE SEQUENCE [LARGE SCALE GENOMIC DNA]</scope>
    <source>
        <strain evidence="2">Iowa II</strain>
    </source>
</reference>
<protein>
    <submittedName>
        <fullName evidence="1">Uncharacterized protein</fullName>
    </submittedName>
</protein>
<dbReference type="Proteomes" id="UP000006726">
    <property type="component" value="Chromosome 4"/>
</dbReference>